<gene>
    <name evidence="2" type="ORF">FGO68_gene3331</name>
</gene>
<organism evidence="2 3">
    <name type="scientific">Halteria grandinella</name>
    <dbReference type="NCBI Taxonomy" id="5974"/>
    <lineage>
        <taxon>Eukaryota</taxon>
        <taxon>Sar</taxon>
        <taxon>Alveolata</taxon>
        <taxon>Ciliophora</taxon>
        <taxon>Intramacronucleata</taxon>
        <taxon>Spirotrichea</taxon>
        <taxon>Stichotrichia</taxon>
        <taxon>Sporadotrichida</taxon>
        <taxon>Halteriidae</taxon>
        <taxon>Halteria</taxon>
    </lineage>
</organism>
<evidence type="ECO:0000313" key="3">
    <source>
        <dbReference type="Proteomes" id="UP000785679"/>
    </source>
</evidence>
<dbReference type="AlphaFoldDB" id="A0A8J8NET4"/>
<keyword evidence="3" id="KW-1185">Reference proteome</keyword>
<evidence type="ECO:0000256" key="1">
    <source>
        <dbReference type="SAM" id="MobiDB-lite"/>
    </source>
</evidence>
<accession>A0A8J8NET4</accession>
<protein>
    <submittedName>
        <fullName evidence="2">Uncharacterized protein</fullName>
    </submittedName>
</protein>
<proteinExistence type="predicted"/>
<reference evidence="2" key="1">
    <citation type="submission" date="2019-06" db="EMBL/GenBank/DDBJ databases">
        <authorList>
            <person name="Zheng W."/>
        </authorList>
    </citation>
    <scope>NUCLEOTIDE SEQUENCE</scope>
    <source>
        <strain evidence="2">QDHG01</strain>
    </source>
</reference>
<sequence length="196" mass="22227">MAKKGFGRFRNRKILQDLKGQSSLKKCNLSIKYLFNQNASNTTLAHLPRHLHPQAKVIIALKNLILLKGQTVCIPSPVAPRSTPSEGQQITSLKRKGHQLRSCLGMTRKQISIIMTSKQRANRLKSKRGHRLKRQKRDIGLQLLRRERVVRALGRITSLSIPLHHLPSSQQQINPSLPTQSKSKTRRTICSTSIKQ</sequence>
<dbReference type="EMBL" id="RRYP01019513">
    <property type="protein sequence ID" value="TNV73215.1"/>
    <property type="molecule type" value="Genomic_DNA"/>
</dbReference>
<name>A0A8J8NET4_HALGN</name>
<feature type="region of interest" description="Disordered" evidence="1">
    <location>
        <begin position="167"/>
        <end position="196"/>
    </location>
</feature>
<feature type="compositionally biased region" description="Polar residues" evidence="1">
    <location>
        <begin position="170"/>
        <end position="196"/>
    </location>
</feature>
<evidence type="ECO:0000313" key="2">
    <source>
        <dbReference type="EMBL" id="TNV73215.1"/>
    </source>
</evidence>
<comment type="caution">
    <text evidence="2">The sequence shown here is derived from an EMBL/GenBank/DDBJ whole genome shotgun (WGS) entry which is preliminary data.</text>
</comment>
<dbReference type="Proteomes" id="UP000785679">
    <property type="component" value="Unassembled WGS sequence"/>
</dbReference>